<gene>
    <name evidence="1" type="ORF">CU635_00745</name>
    <name evidence="2" type="ORF">CVD25_17205</name>
</gene>
<name>A0A2N5GSV4_9BACI</name>
<evidence type="ECO:0000313" key="1">
    <source>
        <dbReference type="EMBL" id="PLR86849.1"/>
    </source>
</evidence>
<sequence length="84" mass="9918">MITIDKEVVLKVRSEPTMLKKDIIWRIDQTEYVVRNVPYVKLDADGEEFLDMDVSVTMTALRDLMVENEIPHDVDYEDFAHIEF</sequence>
<evidence type="ECO:0000313" key="3">
    <source>
        <dbReference type="Proteomes" id="UP000234951"/>
    </source>
</evidence>
<organism evidence="1 3">
    <name type="scientific">Bacillus canaveralius</name>
    <dbReference type="NCBI Taxonomy" id="1403243"/>
    <lineage>
        <taxon>Bacteria</taxon>
        <taxon>Bacillati</taxon>
        <taxon>Bacillota</taxon>
        <taxon>Bacilli</taxon>
        <taxon>Bacillales</taxon>
        <taxon>Bacillaceae</taxon>
        <taxon>Bacillus</taxon>
    </lineage>
</organism>
<dbReference type="Proteomes" id="UP000235114">
    <property type="component" value="Unassembled WGS sequence"/>
</dbReference>
<dbReference type="OrthoDB" id="2973952at2"/>
<dbReference type="Proteomes" id="UP000234951">
    <property type="component" value="Unassembled WGS sequence"/>
</dbReference>
<dbReference type="EMBL" id="PGVA01000001">
    <property type="protein sequence ID" value="PLR86849.1"/>
    <property type="molecule type" value="Genomic_DNA"/>
</dbReference>
<dbReference type="EMBL" id="PGVD01000053">
    <property type="protein sequence ID" value="PLR93337.1"/>
    <property type="molecule type" value="Genomic_DNA"/>
</dbReference>
<protein>
    <submittedName>
        <fullName evidence="1">Uncharacterized protein</fullName>
    </submittedName>
</protein>
<reference evidence="1 3" key="1">
    <citation type="submission" date="2017-11" db="EMBL/GenBank/DDBJ databases">
        <title>Comparitive Functional Genomics of Dry Heat Resistant strains isolated from the Viking Spacecraft.</title>
        <authorList>
            <person name="Seuylemezian A."/>
            <person name="Cooper K."/>
            <person name="Vaishampayan P."/>
        </authorList>
    </citation>
    <scope>NUCLEOTIDE SEQUENCE [LARGE SCALE GENOMIC DNA]</scope>
    <source>
        <strain evidence="1 3">M4.6</strain>
    </source>
</reference>
<reference evidence="2 4" key="2">
    <citation type="submission" date="2017-12" db="EMBL/GenBank/DDBJ databases">
        <title>Comparative Functional Genomics of Dry Heat Resistant strains isolated from the Viking Spacecraft.</title>
        <authorList>
            <person name="Seuylemezian A."/>
            <person name="Cooper K."/>
            <person name="Vaishampayan P."/>
        </authorList>
    </citation>
    <scope>NUCLEOTIDE SEQUENCE [LARGE SCALE GENOMIC DNA]</scope>
    <source>
        <strain evidence="2 4">ATCC 29669</strain>
    </source>
</reference>
<dbReference type="AlphaFoldDB" id="A0A2N5GSV4"/>
<dbReference type="RefSeq" id="WP_101575259.1">
    <property type="nucleotide sequence ID" value="NZ_PGVA01000001.1"/>
</dbReference>
<proteinExistence type="predicted"/>
<evidence type="ECO:0000313" key="4">
    <source>
        <dbReference type="Proteomes" id="UP000235114"/>
    </source>
</evidence>
<comment type="caution">
    <text evidence="1">The sequence shown here is derived from an EMBL/GenBank/DDBJ whole genome shotgun (WGS) entry which is preliminary data.</text>
</comment>
<keyword evidence="4" id="KW-1185">Reference proteome</keyword>
<accession>A0A2N5GSV4</accession>
<evidence type="ECO:0000313" key="2">
    <source>
        <dbReference type="EMBL" id="PLR93337.1"/>
    </source>
</evidence>